<protein>
    <submittedName>
        <fullName evidence="1">Uncharacterized protein</fullName>
    </submittedName>
</protein>
<sequence length="516" mass="57680">METFLKDIDDSAYAKYVPDDTPEYPIYAEYMSNIILQLSKSGKLQFLTGTSSGQASFYYKSPVNGAVNASLYNNFLNQRVSGQGMQYGVKQVGLSSDSFINSYLSVYLKLGYQLSQKDKASQEKIYRDVSTTVRKITSLWNTYINDFKPKGVLKLNETNTNIALIQITDVLNTVWINPEYILILKNDPSYPYDHIDEFGKIYNKIPETVPKEMKELMIEIYKLSDTAGAVTAEIAYAAHTIAIIIYNLKIPTNENKGLPLTGSSSLIPGLAFNPMPEDIITQLSNSPVVSYTNKSDVDKLPLDLLKVKMQDLEEKTISPLKFLSNTLESGEISSVFKKTFSGSSYIVRAIINNPVIKPLTGINPVPFDILSNTGWMNPEPVKEAIKHGYPPPLDITGYVFNSEPNFNFKEGGDFGYIKGIVFSQFLELYITFVDCNVKKVKNYFQENKLSNFSFLGKPIGNPSDTSPYMCEIESETNTTVSVIIKPPPPGYIPPDYDITNSSCQLIAVEVVYPFAD</sequence>
<evidence type="ECO:0000313" key="1">
    <source>
        <dbReference type="EMBL" id="MFB9107912.1"/>
    </source>
</evidence>
<name>A0ABV5H7N3_9FLAO</name>
<dbReference type="RefSeq" id="WP_278011167.1">
    <property type="nucleotide sequence ID" value="NZ_CP121112.1"/>
</dbReference>
<accession>A0ABV5H7N3</accession>
<dbReference type="Proteomes" id="UP001589562">
    <property type="component" value="Unassembled WGS sequence"/>
</dbReference>
<reference evidence="1 2" key="1">
    <citation type="submission" date="2024-09" db="EMBL/GenBank/DDBJ databases">
        <authorList>
            <person name="Sun Q."/>
            <person name="Mori K."/>
        </authorList>
    </citation>
    <scope>NUCLEOTIDE SEQUENCE [LARGE SCALE GENOMIC DNA]</scope>
    <source>
        <strain evidence="1 2">CECT 8365</strain>
    </source>
</reference>
<dbReference type="EMBL" id="JBHMFE010000009">
    <property type="protein sequence ID" value="MFB9107912.1"/>
    <property type="molecule type" value="Genomic_DNA"/>
</dbReference>
<evidence type="ECO:0000313" key="2">
    <source>
        <dbReference type="Proteomes" id="UP001589562"/>
    </source>
</evidence>
<proteinExistence type="predicted"/>
<organism evidence="1 2">
    <name type="scientific">Flavobacterium gyeonganense</name>
    <dbReference type="NCBI Taxonomy" id="1310418"/>
    <lineage>
        <taxon>Bacteria</taxon>
        <taxon>Pseudomonadati</taxon>
        <taxon>Bacteroidota</taxon>
        <taxon>Flavobacteriia</taxon>
        <taxon>Flavobacteriales</taxon>
        <taxon>Flavobacteriaceae</taxon>
        <taxon>Flavobacterium</taxon>
    </lineage>
</organism>
<comment type="caution">
    <text evidence="1">The sequence shown here is derived from an EMBL/GenBank/DDBJ whole genome shotgun (WGS) entry which is preliminary data.</text>
</comment>
<gene>
    <name evidence="1" type="ORF">ACFFVK_04915</name>
</gene>
<keyword evidence="2" id="KW-1185">Reference proteome</keyword>